<evidence type="ECO:0000313" key="10">
    <source>
        <dbReference type="Proteomes" id="UP000254762"/>
    </source>
</evidence>
<feature type="signal peptide" evidence="1">
    <location>
        <begin position="1"/>
        <end position="21"/>
    </location>
</feature>
<organism evidence="2 7">
    <name type="scientific">Salmonella enterica subsp. arizonae</name>
    <dbReference type="NCBI Taxonomy" id="59203"/>
    <lineage>
        <taxon>Bacteria</taxon>
        <taxon>Pseudomonadati</taxon>
        <taxon>Pseudomonadota</taxon>
        <taxon>Gammaproteobacteria</taxon>
        <taxon>Enterobacterales</taxon>
        <taxon>Enterobacteriaceae</taxon>
        <taxon>Salmonella</taxon>
    </lineage>
</organism>
<accession>A0A2X4WMB8</accession>
<evidence type="ECO:0000313" key="11">
    <source>
        <dbReference type="Proteomes" id="UP000255443"/>
    </source>
</evidence>
<name>A0A2X4WMB8_SALER</name>
<reference evidence="7 8" key="1">
    <citation type="submission" date="2018-06" db="EMBL/GenBank/DDBJ databases">
        <authorList>
            <consortium name="Pathogen Informatics"/>
            <person name="Doyle S."/>
        </authorList>
    </citation>
    <scope>NUCLEOTIDE SEQUENCE [LARGE SCALE GENOMIC DNA]</scope>
    <source>
        <strain evidence="3 8">NCTC7295</strain>
        <strain evidence="6 11">NCTC7303</strain>
        <strain evidence="4 10">NCTC7304</strain>
        <strain evidence="2 7">NCTC7307</strain>
        <strain evidence="5 9">NCTC8297</strain>
    </source>
</reference>
<dbReference type="EMBL" id="UGXG01000002">
    <property type="protein sequence ID" value="SUG50393.1"/>
    <property type="molecule type" value="Genomic_DNA"/>
</dbReference>
<evidence type="ECO:0000313" key="5">
    <source>
        <dbReference type="EMBL" id="SUG50393.1"/>
    </source>
</evidence>
<evidence type="ECO:0000313" key="6">
    <source>
        <dbReference type="EMBL" id="SUG51485.1"/>
    </source>
</evidence>
<dbReference type="RefSeq" id="WP_000760439.1">
    <property type="nucleotide sequence ID" value="NZ_CBCSDD010000111.1"/>
</dbReference>
<dbReference type="Proteomes" id="UP000255443">
    <property type="component" value="Unassembled WGS sequence"/>
</dbReference>
<dbReference type="Proteomes" id="UP000254124">
    <property type="component" value="Unassembled WGS sequence"/>
</dbReference>
<dbReference type="EMBL" id="UGXD01000002">
    <property type="protein sequence ID" value="SUG35675.1"/>
    <property type="molecule type" value="Genomic_DNA"/>
</dbReference>
<dbReference type="AlphaFoldDB" id="A0A2X4WMB8"/>
<evidence type="ECO:0008006" key="12">
    <source>
        <dbReference type="Google" id="ProtNLM"/>
    </source>
</evidence>
<feature type="chain" id="PRO_5036058701" description="Lipoprotein" evidence="1">
    <location>
        <begin position="22"/>
        <end position="162"/>
    </location>
</feature>
<proteinExistence type="predicted"/>
<gene>
    <name evidence="3" type="ORF">NCTC7295_05379</name>
    <name evidence="6" type="ORF">NCTC7303_03833</name>
    <name evidence="4" type="ORF">NCTC7304_05262</name>
    <name evidence="2" type="ORF">NCTC7307_05479</name>
    <name evidence="5" type="ORF">NCTC8297_05781</name>
</gene>
<evidence type="ECO:0000313" key="2">
    <source>
        <dbReference type="EMBL" id="SQI28045.1"/>
    </source>
</evidence>
<evidence type="ECO:0000313" key="3">
    <source>
        <dbReference type="EMBL" id="SUG17603.1"/>
    </source>
</evidence>
<dbReference type="Proteomes" id="UP000254741">
    <property type="component" value="Unassembled WGS sequence"/>
</dbReference>
<dbReference type="EMBL" id="UGXC01000003">
    <property type="protein sequence ID" value="SUG51485.1"/>
    <property type="molecule type" value="Genomic_DNA"/>
</dbReference>
<keyword evidence="1" id="KW-0732">Signal</keyword>
<dbReference type="EMBL" id="UGWZ01000001">
    <property type="protein sequence ID" value="SUG17603.1"/>
    <property type="molecule type" value="Genomic_DNA"/>
</dbReference>
<evidence type="ECO:0000313" key="4">
    <source>
        <dbReference type="EMBL" id="SUG35675.1"/>
    </source>
</evidence>
<evidence type="ECO:0000313" key="8">
    <source>
        <dbReference type="Proteomes" id="UP000254124"/>
    </source>
</evidence>
<protein>
    <recommendedName>
        <fullName evidence="12">Lipoprotein</fullName>
    </recommendedName>
</protein>
<evidence type="ECO:0000313" key="7">
    <source>
        <dbReference type="Proteomes" id="UP000248731"/>
    </source>
</evidence>
<dbReference type="Proteomes" id="UP000248731">
    <property type="component" value="Chromosome 1"/>
</dbReference>
<sequence length="162" mass="18133">MKKYLSLVGLGIILLTLNACHQKPVKSVVTPITAPVQHQLPSLELLTLSESAHNGWSEVELIGRKWYVDSDTALTRSELNSLSLGQNDKKEMFLNIIPNQQGQRKINEALRKKVDYVLLVLNGQAISLSKINSSQKLPFYVGDENTTIKVAEEITQKKITHQ</sequence>
<evidence type="ECO:0000256" key="1">
    <source>
        <dbReference type="SAM" id="SignalP"/>
    </source>
</evidence>
<evidence type="ECO:0000313" key="9">
    <source>
        <dbReference type="Proteomes" id="UP000254741"/>
    </source>
</evidence>
<keyword evidence="7" id="KW-1185">Reference proteome</keyword>
<dbReference type="EMBL" id="LS483466">
    <property type="protein sequence ID" value="SQI28045.1"/>
    <property type="molecule type" value="Genomic_DNA"/>
</dbReference>
<dbReference type="Proteomes" id="UP000254762">
    <property type="component" value="Unassembled WGS sequence"/>
</dbReference>